<evidence type="ECO:0000256" key="3">
    <source>
        <dbReference type="ARBA" id="ARBA00022679"/>
    </source>
</evidence>
<feature type="chain" id="PRO_5042163300" description="pyridoxal kinase" evidence="8">
    <location>
        <begin position="18"/>
        <end position="778"/>
    </location>
</feature>
<keyword evidence="6" id="KW-0067">ATP-binding</keyword>
<feature type="region of interest" description="Disordered" evidence="7">
    <location>
        <begin position="306"/>
        <end position="366"/>
    </location>
</feature>
<feature type="region of interest" description="Disordered" evidence="7">
    <location>
        <begin position="716"/>
        <end position="735"/>
    </location>
</feature>
<keyword evidence="5" id="KW-0418">Kinase</keyword>
<comment type="similarity">
    <text evidence="1">Belongs to the pyridoxine kinase family.</text>
</comment>
<keyword evidence="3" id="KW-0808">Transferase</keyword>
<keyword evidence="4" id="KW-0547">Nucleotide-binding</keyword>
<dbReference type="GO" id="GO:0005524">
    <property type="term" value="F:ATP binding"/>
    <property type="evidence" value="ECO:0007669"/>
    <property type="project" value="UniProtKB-KW"/>
</dbReference>
<evidence type="ECO:0000256" key="2">
    <source>
        <dbReference type="ARBA" id="ARBA00012104"/>
    </source>
</evidence>
<dbReference type="Pfam" id="PF08543">
    <property type="entry name" value="Phos_pyr_kin"/>
    <property type="match status" value="1"/>
</dbReference>
<dbReference type="Pfam" id="PF00085">
    <property type="entry name" value="Thioredoxin"/>
    <property type="match status" value="1"/>
</dbReference>
<dbReference type="Gene3D" id="3.40.30.10">
    <property type="entry name" value="Glutaredoxin"/>
    <property type="match status" value="2"/>
</dbReference>
<evidence type="ECO:0000256" key="8">
    <source>
        <dbReference type="SAM" id="SignalP"/>
    </source>
</evidence>
<evidence type="ECO:0000256" key="7">
    <source>
        <dbReference type="SAM" id="MobiDB-lite"/>
    </source>
</evidence>
<dbReference type="Gene3D" id="3.40.1190.20">
    <property type="match status" value="1"/>
</dbReference>
<feature type="region of interest" description="Disordered" evidence="7">
    <location>
        <begin position="662"/>
        <end position="684"/>
    </location>
</feature>
<dbReference type="Proteomes" id="UP001213000">
    <property type="component" value="Unassembled WGS sequence"/>
</dbReference>
<accession>A0AAD5YVV2</accession>
<dbReference type="SUPFAM" id="SSF52833">
    <property type="entry name" value="Thioredoxin-like"/>
    <property type="match status" value="1"/>
</dbReference>
<evidence type="ECO:0000256" key="6">
    <source>
        <dbReference type="ARBA" id="ARBA00022840"/>
    </source>
</evidence>
<keyword evidence="12" id="KW-1185">Reference proteome</keyword>
<reference evidence="11" key="1">
    <citation type="submission" date="2022-07" db="EMBL/GenBank/DDBJ databases">
        <title>Genome Sequence of Leucocoprinus birnbaumii.</title>
        <authorList>
            <person name="Buettner E."/>
        </authorList>
    </citation>
    <scope>NUCLEOTIDE SEQUENCE</scope>
    <source>
        <strain evidence="11">VT141</strain>
    </source>
</reference>
<evidence type="ECO:0000313" key="12">
    <source>
        <dbReference type="Proteomes" id="UP001213000"/>
    </source>
</evidence>
<evidence type="ECO:0000256" key="5">
    <source>
        <dbReference type="ARBA" id="ARBA00022777"/>
    </source>
</evidence>
<sequence>MLSQLVLLCVTLAPSLASADASSLFGEDSLVKTLDSNSFKTALEPNQTSMIAFISPTNVDHKELASDFEKAALGLHPFIPVYAVNCDKETNRKLCKEELIEKYPTVKLFPRGKTAPSLVYDDSNESSSAFYYWASRRIPNYVTKHYHVENIEPWAKEMKDRHAVLLLSKDKKLPLLWKVLANKYGGQLEMAYHRDRKGKSSVKLGMEAGGKKEAKILVYSAGSATPFRYEGIQKLDSLSRFFDTIISSTADLKTANKKAREEEFIPDEKELEIERKQEAQRLALAHGGFASLIDFEQAIKDGHGADWHDINGYPGMMGEPPARRKKDEDGEDGDDSQVVDDSEEKEEIHYPTVPASSSPPPSIASARYNSAKDTRNLTSMTSERILSIQSHVVFGYVGGRAAVFPLQCLGYDVDVVNTVNFSNHAGYGRSGGTKATASEINAMFDALEQNELLMPTRLLTGYIPGAEALSAIAKIAEKLRKERPEMIYLLDPVMGDAGKLYVAADVIPVYRQMLPLATIITPNWYEVEVLTDTAIVDMTSLRQALSTLHEKYRVPNVVISSIPLKTWLLAALPPSISPPISDDESEYLFCLTSSTEPTASEIHTNGIDGQHTIGNNHSTLSPAQRYPSTVHAACVPLIPGYFSGVGDLFSALVLAHYHSNTVPRPSPSDKLISQRSQSPSPPAKLSCSLTPLSYAASLAVTKTHAILVKTHEYASSLPPDERQPSDDELDNKNPMRRVKRMRGRELALIQGQDAIRGVGLTPENVRWMGEWDAFWDSS</sequence>
<keyword evidence="8" id="KW-0732">Signal</keyword>
<evidence type="ECO:0000256" key="4">
    <source>
        <dbReference type="ARBA" id="ARBA00022741"/>
    </source>
</evidence>
<proteinExistence type="inferred from homology"/>
<dbReference type="NCBIfam" id="TIGR00687">
    <property type="entry name" value="pyridox_kin"/>
    <property type="match status" value="1"/>
</dbReference>
<dbReference type="InterPro" id="IPR013766">
    <property type="entry name" value="Thioredoxin_domain"/>
</dbReference>
<dbReference type="GO" id="GO:0008478">
    <property type="term" value="F:pyridoxal kinase activity"/>
    <property type="evidence" value="ECO:0007669"/>
    <property type="project" value="UniProtKB-EC"/>
</dbReference>
<feature type="domain" description="Thioredoxin" evidence="9">
    <location>
        <begin position="31"/>
        <end position="117"/>
    </location>
</feature>
<evidence type="ECO:0000256" key="1">
    <source>
        <dbReference type="ARBA" id="ARBA00008805"/>
    </source>
</evidence>
<feature type="domain" description="Pyridoxamine kinase/Phosphomethylpyrimidine kinase" evidence="10">
    <location>
        <begin position="471"/>
        <end position="560"/>
    </location>
</feature>
<dbReference type="AlphaFoldDB" id="A0AAD5YVV2"/>
<dbReference type="InterPro" id="IPR004625">
    <property type="entry name" value="PyrdxlKinase"/>
</dbReference>
<dbReference type="InterPro" id="IPR036249">
    <property type="entry name" value="Thioredoxin-like_sf"/>
</dbReference>
<dbReference type="EMBL" id="JANIEX010000009">
    <property type="protein sequence ID" value="KAJ3576551.1"/>
    <property type="molecule type" value="Genomic_DNA"/>
</dbReference>
<dbReference type="InterPro" id="IPR013749">
    <property type="entry name" value="PM/HMP-P_kinase-1"/>
</dbReference>
<dbReference type="SUPFAM" id="SSF53613">
    <property type="entry name" value="Ribokinase-like"/>
    <property type="match status" value="1"/>
</dbReference>
<dbReference type="GO" id="GO:0005829">
    <property type="term" value="C:cytosol"/>
    <property type="evidence" value="ECO:0007669"/>
    <property type="project" value="TreeGrafter"/>
</dbReference>
<evidence type="ECO:0000259" key="9">
    <source>
        <dbReference type="Pfam" id="PF00085"/>
    </source>
</evidence>
<gene>
    <name evidence="11" type="ORF">NP233_g364</name>
</gene>
<evidence type="ECO:0000259" key="10">
    <source>
        <dbReference type="Pfam" id="PF08543"/>
    </source>
</evidence>
<dbReference type="GO" id="GO:0009443">
    <property type="term" value="P:pyridoxal 5'-phosphate salvage"/>
    <property type="evidence" value="ECO:0007669"/>
    <property type="project" value="InterPro"/>
</dbReference>
<dbReference type="CDD" id="cd01173">
    <property type="entry name" value="pyridoxal_pyridoxamine_kinase"/>
    <property type="match status" value="1"/>
</dbReference>
<dbReference type="InterPro" id="IPR029056">
    <property type="entry name" value="Ribokinase-like"/>
</dbReference>
<dbReference type="PANTHER" id="PTHR10534">
    <property type="entry name" value="PYRIDOXAL KINASE"/>
    <property type="match status" value="1"/>
</dbReference>
<dbReference type="PANTHER" id="PTHR10534:SF2">
    <property type="entry name" value="PYRIDOXAL KINASE"/>
    <property type="match status" value="1"/>
</dbReference>
<evidence type="ECO:0000313" key="11">
    <source>
        <dbReference type="EMBL" id="KAJ3576551.1"/>
    </source>
</evidence>
<feature type="compositionally biased region" description="Basic and acidic residues" evidence="7">
    <location>
        <begin position="719"/>
        <end position="733"/>
    </location>
</feature>
<comment type="caution">
    <text evidence="11">The sequence shown here is derived from an EMBL/GenBank/DDBJ whole genome shotgun (WGS) entry which is preliminary data.</text>
</comment>
<protein>
    <recommendedName>
        <fullName evidence="2">pyridoxal kinase</fullName>
        <ecNumber evidence="2">2.7.1.35</ecNumber>
    </recommendedName>
</protein>
<dbReference type="EC" id="2.7.1.35" evidence="2"/>
<feature type="signal peptide" evidence="8">
    <location>
        <begin position="1"/>
        <end position="17"/>
    </location>
</feature>
<name>A0AAD5YVV2_9AGAR</name>
<organism evidence="11 12">
    <name type="scientific">Leucocoprinus birnbaumii</name>
    <dbReference type="NCBI Taxonomy" id="56174"/>
    <lineage>
        <taxon>Eukaryota</taxon>
        <taxon>Fungi</taxon>
        <taxon>Dikarya</taxon>
        <taxon>Basidiomycota</taxon>
        <taxon>Agaricomycotina</taxon>
        <taxon>Agaricomycetes</taxon>
        <taxon>Agaricomycetidae</taxon>
        <taxon>Agaricales</taxon>
        <taxon>Agaricineae</taxon>
        <taxon>Agaricaceae</taxon>
        <taxon>Leucocoprinus</taxon>
    </lineage>
</organism>
<feature type="compositionally biased region" description="Acidic residues" evidence="7">
    <location>
        <begin position="329"/>
        <end position="345"/>
    </location>
</feature>